<accession>A0A518D226</accession>
<comment type="similarity">
    <text evidence="1">Belongs to the pseudouridine synthase RluA family.</text>
</comment>
<feature type="region of interest" description="Disordered" evidence="4">
    <location>
        <begin position="1"/>
        <end position="53"/>
    </location>
</feature>
<feature type="region of interest" description="Disordered" evidence="4">
    <location>
        <begin position="93"/>
        <end position="127"/>
    </location>
</feature>
<dbReference type="EC" id="5.4.99.24" evidence="6"/>
<gene>
    <name evidence="6" type="primary">rluC_2</name>
    <name evidence="6" type="ORF">Pla163_26630</name>
</gene>
<protein>
    <submittedName>
        <fullName evidence="6">Ribosomal large subunit pseudouridine synthase C</fullName>
        <ecNumber evidence="6">5.4.99.24</ecNumber>
    </submittedName>
</protein>
<dbReference type="InterPro" id="IPR036986">
    <property type="entry name" value="S4_RNA-bd_sf"/>
</dbReference>
<dbReference type="Gene3D" id="3.30.2350.10">
    <property type="entry name" value="Pseudouridine synthase"/>
    <property type="match status" value="1"/>
</dbReference>
<evidence type="ECO:0000256" key="1">
    <source>
        <dbReference type="ARBA" id="ARBA00010876"/>
    </source>
</evidence>
<evidence type="ECO:0000256" key="2">
    <source>
        <dbReference type="ARBA" id="ARBA00023235"/>
    </source>
</evidence>
<dbReference type="PANTHER" id="PTHR21600">
    <property type="entry name" value="MITOCHONDRIAL RNA PSEUDOURIDINE SYNTHASE"/>
    <property type="match status" value="1"/>
</dbReference>
<sequence>MYQGEIERGETPDAARSRDLRPESADAARVDVDGATGHGCSAHDGAAKDATDDRVGDDDLDVFSGAAFVDGVFSDEAFSDDLTADDPFGAQASTIGGDASLGSDGVRVRSGVGGEGSGTGYDSESGGSVDYLVVEDEHDRLEIDEYLCLVYPGVAKGALREEVRSGRVTVDGQRVQPSHRLRAGSVLSASISDEVLLRQRHVDADPLPVLWENDDCAVVDKPPGIAVEPERWAREGACVADGLLAWSRAAADGALPSFRPRLAHRLDKDTSGALLVAKSLESERRLRSAFASGHTRKEYLALVEGVPNLEDGEVMTIDLALAEDVRRPGRMRVDRKHGKPSRTDMWIERRFDGFSLVRCRLHTGRTHQIRVHLAEIGLPLLVDPFYGRRDALLLSSIKRGYRSKRGRVERPLIDRLTLHADTLVFLGSAPTDEQLAAGPAPIPAGLAEGTSFTSGPWVGVRAPLPPDLTRVLKQLAKVRPARR</sequence>
<dbReference type="PROSITE" id="PS01129">
    <property type="entry name" value="PSI_RLU"/>
    <property type="match status" value="1"/>
</dbReference>
<organism evidence="6 7">
    <name type="scientific">Rohdeia mirabilis</name>
    <dbReference type="NCBI Taxonomy" id="2528008"/>
    <lineage>
        <taxon>Bacteria</taxon>
        <taxon>Pseudomonadati</taxon>
        <taxon>Planctomycetota</taxon>
        <taxon>Planctomycetia</taxon>
        <taxon>Planctomycetia incertae sedis</taxon>
        <taxon>Rohdeia</taxon>
    </lineage>
</organism>
<dbReference type="SUPFAM" id="SSF55120">
    <property type="entry name" value="Pseudouridine synthase"/>
    <property type="match status" value="1"/>
</dbReference>
<dbReference type="InterPro" id="IPR006145">
    <property type="entry name" value="PsdUridine_synth_RsuA/RluA"/>
</dbReference>
<dbReference type="GO" id="GO:0000455">
    <property type="term" value="P:enzyme-directed rRNA pseudouridine synthesis"/>
    <property type="evidence" value="ECO:0007669"/>
    <property type="project" value="TreeGrafter"/>
</dbReference>
<dbReference type="PANTHER" id="PTHR21600:SF92">
    <property type="entry name" value="RIBOSOMAL LARGE SUBUNIT PSEUDOURIDINE SYNTHASE C"/>
    <property type="match status" value="1"/>
</dbReference>
<dbReference type="InterPro" id="IPR020103">
    <property type="entry name" value="PsdUridine_synth_cat_dom_sf"/>
</dbReference>
<dbReference type="SUPFAM" id="SSF55174">
    <property type="entry name" value="Alpha-L RNA-binding motif"/>
    <property type="match status" value="1"/>
</dbReference>
<evidence type="ECO:0000256" key="3">
    <source>
        <dbReference type="PROSITE-ProRule" id="PRU00182"/>
    </source>
</evidence>
<keyword evidence="2 6" id="KW-0413">Isomerase</keyword>
<keyword evidence="7" id="KW-1185">Reference proteome</keyword>
<name>A0A518D226_9BACT</name>
<evidence type="ECO:0000313" key="6">
    <source>
        <dbReference type="EMBL" id="QDU85531.1"/>
    </source>
</evidence>
<dbReference type="AlphaFoldDB" id="A0A518D226"/>
<dbReference type="InterPro" id="IPR050188">
    <property type="entry name" value="RluA_PseudoU_synthase"/>
</dbReference>
<dbReference type="InterPro" id="IPR006224">
    <property type="entry name" value="PsdUridine_synth_RluA-like_CS"/>
</dbReference>
<dbReference type="GO" id="GO:0003723">
    <property type="term" value="F:RNA binding"/>
    <property type="evidence" value="ECO:0007669"/>
    <property type="project" value="UniProtKB-KW"/>
</dbReference>
<evidence type="ECO:0000313" key="7">
    <source>
        <dbReference type="Proteomes" id="UP000319342"/>
    </source>
</evidence>
<keyword evidence="3" id="KW-0694">RNA-binding</keyword>
<feature type="compositionally biased region" description="Basic and acidic residues" evidence="4">
    <location>
        <begin position="1"/>
        <end position="32"/>
    </location>
</feature>
<dbReference type="EMBL" id="CP036290">
    <property type="protein sequence ID" value="QDU85531.1"/>
    <property type="molecule type" value="Genomic_DNA"/>
</dbReference>
<reference evidence="6 7" key="1">
    <citation type="submission" date="2019-02" db="EMBL/GenBank/DDBJ databases">
        <title>Deep-cultivation of Planctomycetes and their phenomic and genomic characterization uncovers novel biology.</title>
        <authorList>
            <person name="Wiegand S."/>
            <person name="Jogler M."/>
            <person name="Boedeker C."/>
            <person name="Pinto D."/>
            <person name="Vollmers J."/>
            <person name="Rivas-Marin E."/>
            <person name="Kohn T."/>
            <person name="Peeters S.H."/>
            <person name="Heuer A."/>
            <person name="Rast P."/>
            <person name="Oberbeckmann S."/>
            <person name="Bunk B."/>
            <person name="Jeske O."/>
            <person name="Meyerdierks A."/>
            <person name="Storesund J.E."/>
            <person name="Kallscheuer N."/>
            <person name="Luecker S."/>
            <person name="Lage O.M."/>
            <person name="Pohl T."/>
            <person name="Merkel B.J."/>
            <person name="Hornburger P."/>
            <person name="Mueller R.-W."/>
            <person name="Bruemmer F."/>
            <person name="Labrenz M."/>
            <person name="Spormann A.M."/>
            <person name="Op den Camp H."/>
            <person name="Overmann J."/>
            <person name="Amann R."/>
            <person name="Jetten M.S.M."/>
            <person name="Mascher T."/>
            <person name="Medema M.H."/>
            <person name="Devos D.P."/>
            <person name="Kaster A.-K."/>
            <person name="Ovreas L."/>
            <person name="Rohde M."/>
            <person name="Galperin M.Y."/>
            <person name="Jogler C."/>
        </authorList>
    </citation>
    <scope>NUCLEOTIDE SEQUENCE [LARGE SCALE GENOMIC DNA]</scope>
    <source>
        <strain evidence="6 7">Pla163</strain>
    </source>
</reference>
<dbReference type="GO" id="GO:0160141">
    <property type="term" value="F:23S rRNA pseudouridine(955/2504/2580) synthase activity"/>
    <property type="evidence" value="ECO:0007669"/>
    <property type="project" value="UniProtKB-EC"/>
</dbReference>
<dbReference type="OrthoDB" id="9784108at2"/>
<dbReference type="CDD" id="cd02869">
    <property type="entry name" value="PseudoU_synth_RluA_like"/>
    <property type="match status" value="1"/>
</dbReference>
<proteinExistence type="inferred from homology"/>
<dbReference type="Proteomes" id="UP000319342">
    <property type="component" value="Chromosome"/>
</dbReference>
<evidence type="ECO:0000259" key="5">
    <source>
        <dbReference type="Pfam" id="PF00849"/>
    </source>
</evidence>
<dbReference type="PROSITE" id="PS50889">
    <property type="entry name" value="S4"/>
    <property type="match status" value="1"/>
</dbReference>
<dbReference type="RefSeq" id="WP_145189053.1">
    <property type="nucleotide sequence ID" value="NZ_CP036290.1"/>
</dbReference>
<dbReference type="Pfam" id="PF00849">
    <property type="entry name" value="PseudoU_synth_2"/>
    <property type="match status" value="1"/>
</dbReference>
<evidence type="ECO:0000256" key="4">
    <source>
        <dbReference type="SAM" id="MobiDB-lite"/>
    </source>
</evidence>
<dbReference type="Gene3D" id="3.10.290.10">
    <property type="entry name" value="RNA-binding S4 domain"/>
    <property type="match status" value="1"/>
</dbReference>
<feature type="domain" description="Pseudouridine synthase RsuA/RluA-like" evidence="5">
    <location>
        <begin position="217"/>
        <end position="374"/>
    </location>
</feature>